<dbReference type="EMBL" id="CP114203">
    <property type="protein sequence ID" value="WAU03718.1"/>
    <property type="molecule type" value="Genomic_DNA"/>
</dbReference>
<accession>A0ABY7IXK5</accession>
<sequence length="351" mass="38105">MSDRIESAPAEFTPSESDYVPEPHPEGMVERVSGEKRFLVIHGIWSQGASNNASAAAVRDTTLGDGTGRFPDYIRQSTGGHLRVVGDFVGDLDLGARPASCDHSDQLANARRLAQQAGYDYREYDYTFFAKPYSSACNWGGLAAMPGNWSIANGNGGSLSVWTHEFGHNLGFAHIRERIDCPMQDEVVDVDGCTSKGSGGDTGDTMGAGGTARYPTIYRSFHGWWNGQESVKITRTGTYQLRALGTSGVQELLLPVAGGDVSLEYRRHNPQYETRDPMYFEGISMRQPRVSGRVITNEIIDGSPHIAGLHKVLQLGRSAEFRASGLMVKTCALTESHAEVAVAFQGDPLPN</sequence>
<evidence type="ECO:0000313" key="3">
    <source>
        <dbReference type="Proteomes" id="UP001210169"/>
    </source>
</evidence>
<protein>
    <recommendedName>
        <fullName evidence="4">Peptidase M11 gametolysin domain-containing protein</fullName>
    </recommendedName>
</protein>
<organism evidence="2 3">
    <name type="scientific">Streptomyces nigrescens</name>
    <dbReference type="NCBI Taxonomy" id="1920"/>
    <lineage>
        <taxon>Bacteria</taxon>
        <taxon>Bacillati</taxon>
        <taxon>Actinomycetota</taxon>
        <taxon>Actinomycetes</taxon>
        <taxon>Kitasatosporales</taxon>
        <taxon>Streptomycetaceae</taxon>
        <taxon>Streptomyces</taxon>
    </lineage>
</organism>
<evidence type="ECO:0008006" key="4">
    <source>
        <dbReference type="Google" id="ProtNLM"/>
    </source>
</evidence>
<dbReference type="Proteomes" id="UP001210169">
    <property type="component" value="Chromosome"/>
</dbReference>
<dbReference type="RefSeq" id="WP_277410931.1">
    <property type="nucleotide sequence ID" value="NZ_CP114203.1"/>
</dbReference>
<feature type="region of interest" description="Disordered" evidence="1">
    <location>
        <begin position="1"/>
        <end position="25"/>
    </location>
</feature>
<evidence type="ECO:0000256" key="1">
    <source>
        <dbReference type="SAM" id="MobiDB-lite"/>
    </source>
</evidence>
<dbReference type="SUPFAM" id="SSF55486">
    <property type="entry name" value="Metalloproteases ('zincins'), catalytic domain"/>
    <property type="match status" value="1"/>
</dbReference>
<proteinExistence type="predicted"/>
<keyword evidence="3" id="KW-1185">Reference proteome</keyword>
<gene>
    <name evidence="2" type="ORF">STRNI_001882</name>
</gene>
<name>A0ABY7IXK5_STRNI</name>
<dbReference type="GeneID" id="301331072"/>
<evidence type="ECO:0000313" key="2">
    <source>
        <dbReference type="EMBL" id="WAU03718.1"/>
    </source>
</evidence>
<reference evidence="2 3" key="1">
    <citation type="submission" date="2022-12" db="EMBL/GenBank/DDBJ databases">
        <authorList>
            <person name="Ruckert C."/>
            <person name="Busche T."/>
            <person name="Kalinowski J."/>
            <person name="Wittmann C."/>
        </authorList>
    </citation>
    <scope>NUCLEOTIDE SEQUENCE [LARGE SCALE GENOMIC DNA]</scope>
    <source>
        <strain evidence="2 3">DSM 40276</strain>
    </source>
</reference>